<evidence type="ECO:0000259" key="13">
    <source>
        <dbReference type="PROSITE" id="PS50174"/>
    </source>
</evidence>
<dbReference type="PROSITE" id="PS50199">
    <property type="entry name" value="ZF_RANBP2_2"/>
    <property type="match status" value="1"/>
</dbReference>
<reference evidence="15 16" key="1">
    <citation type="submission" date="2024-03" db="EMBL/GenBank/DDBJ databases">
        <title>The genome assembly and annotation of the cricket Gryllus longicercus Weissman &amp; Gray.</title>
        <authorList>
            <person name="Szrajer S."/>
            <person name="Gray D."/>
            <person name="Ylla G."/>
        </authorList>
    </citation>
    <scope>NUCLEOTIDE SEQUENCE [LARGE SCALE GENOMIC DNA]</scope>
    <source>
        <strain evidence="15">DAG 2021-001</strain>
        <tissue evidence="15">Whole body minus gut</tissue>
    </source>
</reference>
<evidence type="ECO:0000256" key="10">
    <source>
        <dbReference type="SAM" id="MobiDB-lite"/>
    </source>
</evidence>
<evidence type="ECO:0000256" key="9">
    <source>
        <dbReference type="PROSITE-ProRule" id="PRU00322"/>
    </source>
</evidence>
<evidence type="ECO:0000256" key="8">
    <source>
        <dbReference type="PROSITE-ProRule" id="PRU00176"/>
    </source>
</evidence>
<dbReference type="Pfam" id="PF00076">
    <property type="entry name" value="RRM_1"/>
    <property type="match status" value="1"/>
</dbReference>
<feature type="region of interest" description="Disordered" evidence="10">
    <location>
        <begin position="700"/>
        <end position="728"/>
    </location>
</feature>
<dbReference type="Pfam" id="PF23217">
    <property type="entry name" value="DUF7066"/>
    <property type="match status" value="1"/>
</dbReference>
<dbReference type="GO" id="GO:0003723">
    <property type="term" value="F:RNA binding"/>
    <property type="evidence" value="ECO:0007669"/>
    <property type="project" value="UniProtKB-UniRule"/>
</dbReference>
<dbReference type="GO" id="GO:0005634">
    <property type="term" value="C:nucleus"/>
    <property type="evidence" value="ECO:0007669"/>
    <property type="project" value="UniProtKB-SubCell"/>
</dbReference>
<sequence length="1024" mass="116141">MQFEGSMYSGRGKDSLSSRRDKQEYDAMSSEQEQRDDYPYVSDTYNEKQSERDWDRRMSRERDKSRTWDYPQEDEDDRDRFGKNPKSEYSKRYSDVDRRSSREESDRRPYYDSSPRSRERDRDRDISSSRDGPRDRDSYESSSRDSSRRRDYRDSRSSRDQFDSRDMKDGRTRSSSRDARSGRDRDRRESRNYDKDWDSHDRDRRLKDNGSPESLDSYDRGSDYHGTRSSGDSRYRDGDGYKNQAPNSTIMIRGLAQHITESDIQQDILCCDLMPRDIRLIRKKDTGASRGFAFVEFNTVQEASRWMEMKQGVLMLQDRYRAEMHFSIPKDPSFDRSMLKSGIQDWHCVICGAHNFKRRDTCFKCHASRQVSDEGGEGSDEVSPHPTNTVLLRNLDVLSTEDSVLQALKNQQFSNLPIRSIRIGQDALTNTSRGICYIELNNVLDSVYLHDALVSDPLVVDGRKALVSYCKVPQRTSGTTSNVASDRDSQWAAHADANHQYRAEDIPRLAEYCASLYATSPQERAAYIQYYTQYYKNQLAQGGTITLPSQTQTDSVNAAAAVAQSAIQQLQAAKEIKKTADDPRQGKADENGSYDVYKMAQLKGHATQAAAAGTYQNAPGGVTAAATSVPYISVPPQGPSGLQKYPVPDVSTYQYDGTSGYYYDSQTGLYYDANSQYYYNAQTQQFLYWEAEKQTYLPAPAANTTAGDDANAQKDDGKKGKGKEKQDKVKVAKKIAKDMERWAKTLNQKKDNALQNVTLASASAPLSKSVGAADAGYAILERKERQSQDTVLATLREAEEKQAAATEAANASATSLVAAYGGGSESDEEIEDVLQEEKQHTNWAKLACLLCKRQFPSKESLIRHQQLSDLHKQNLENWYKVRGLDPHDPQQRNNKYRDRAKERRLKFGEPDPPHPNRLKEKYLKVKEEAVSASYEEPTKTGIGSENVGNKLLQKMGWQEGQGLGKANQGRTSIIQTEQRNSTAGLGSKDSTYGALPGETYKDCVKKMMFARYQELTEQEQSMES</sequence>
<organism evidence="15 16">
    <name type="scientific">Gryllus longicercus</name>
    <dbReference type="NCBI Taxonomy" id="2509291"/>
    <lineage>
        <taxon>Eukaryota</taxon>
        <taxon>Metazoa</taxon>
        <taxon>Ecdysozoa</taxon>
        <taxon>Arthropoda</taxon>
        <taxon>Hexapoda</taxon>
        <taxon>Insecta</taxon>
        <taxon>Pterygota</taxon>
        <taxon>Neoptera</taxon>
        <taxon>Polyneoptera</taxon>
        <taxon>Orthoptera</taxon>
        <taxon>Ensifera</taxon>
        <taxon>Gryllidea</taxon>
        <taxon>Grylloidea</taxon>
        <taxon>Gryllidae</taxon>
        <taxon>Gryllinae</taxon>
        <taxon>Gryllus</taxon>
    </lineage>
</organism>
<evidence type="ECO:0000256" key="6">
    <source>
        <dbReference type="ARBA" id="ARBA00022884"/>
    </source>
</evidence>
<protein>
    <recommendedName>
        <fullName evidence="17">RNA-binding protein 5</fullName>
    </recommendedName>
</protein>
<keyword evidence="16" id="KW-1185">Reference proteome</keyword>
<keyword evidence="5" id="KW-0862">Zinc</keyword>
<feature type="compositionally biased region" description="Basic and acidic residues" evidence="10">
    <location>
        <begin position="711"/>
        <end position="728"/>
    </location>
</feature>
<dbReference type="CDD" id="cd12313">
    <property type="entry name" value="RRM1_RRM2_RBM5_like"/>
    <property type="match status" value="1"/>
</dbReference>
<dbReference type="InterPro" id="IPR036443">
    <property type="entry name" value="Znf_RanBP2_sf"/>
</dbReference>
<feature type="region of interest" description="Disordered" evidence="10">
    <location>
        <begin position="882"/>
        <end position="917"/>
    </location>
</feature>
<feature type="domain" description="G-patch" evidence="13">
    <location>
        <begin position="944"/>
        <end position="990"/>
    </location>
</feature>
<evidence type="ECO:0000256" key="3">
    <source>
        <dbReference type="ARBA" id="ARBA00022737"/>
    </source>
</evidence>
<keyword evidence="7" id="KW-0539">Nucleus</keyword>
<dbReference type="GO" id="GO:0008270">
    <property type="term" value="F:zinc ion binding"/>
    <property type="evidence" value="ECO:0007669"/>
    <property type="project" value="UniProtKB-KW"/>
</dbReference>
<dbReference type="Pfam" id="PF01585">
    <property type="entry name" value="G-patch"/>
    <property type="match status" value="1"/>
</dbReference>
<feature type="domain" description="RanBP2-type" evidence="14">
    <location>
        <begin position="340"/>
        <end position="371"/>
    </location>
</feature>
<keyword evidence="6 8" id="KW-0694">RNA-binding</keyword>
<evidence type="ECO:0000256" key="4">
    <source>
        <dbReference type="ARBA" id="ARBA00022771"/>
    </source>
</evidence>
<dbReference type="AlphaFoldDB" id="A0AAN9VGZ0"/>
<dbReference type="PANTHER" id="PTHR13948:SF3">
    <property type="entry name" value="FI21118P1"/>
    <property type="match status" value="1"/>
</dbReference>
<feature type="compositionally biased region" description="Basic and acidic residues" evidence="10">
    <location>
        <begin position="45"/>
        <end position="67"/>
    </location>
</feature>
<dbReference type="InterPro" id="IPR055494">
    <property type="entry name" value="DUF7066"/>
</dbReference>
<evidence type="ECO:0000256" key="5">
    <source>
        <dbReference type="ARBA" id="ARBA00022833"/>
    </source>
</evidence>
<gene>
    <name evidence="15" type="ORF">R5R35_004431</name>
</gene>
<dbReference type="PROSITE" id="PS50174">
    <property type="entry name" value="G_PATCH"/>
    <property type="match status" value="1"/>
</dbReference>
<feature type="compositionally biased region" description="Basic and acidic residues" evidence="10">
    <location>
        <begin position="11"/>
        <end position="25"/>
    </location>
</feature>
<dbReference type="Gene3D" id="4.10.1060.10">
    <property type="entry name" value="Zinc finger, RanBP2-type"/>
    <property type="match status" value="1"/>
</dbReference>
<evidence type="ECO:0000313" key="16">
    <source>
        <dbReference type="Proteomes" id="UP001378592"/>
    </source>
</evidence>
<evidence type="ECO:0000256" key="2">
    <source>
        <dbReference type="ARBA" id="ARBA00022723"/>
    </source>
</evidence>
<dbReference type="InterPro" id="IPR001876">
    <property type="entry name" value="Znf_RanBP2"/>
</dbReference>
<dbReference type="InterPro" id="IPR035979">
    <property type="entry name" value="RBD_domain_sf"/>
</dbReference>
<dbReference type="InterPro" id="IPR013087">
    <property type="entry name" value="Znf_C2H2_type"/>
</dbReference>
<accession>A0AAN9VGZ0</accession>
<dbReference type="PANTHER" id="PTHR13948">
    <property type="entry name" value="RNA-BINDING PROTEIN"/>
    <property type="match status" value="1"/>
</dbReference>
<name>A0AAN9VGZ0_9ORTH</name>
<dbReference type="SMART" id="SM00443">
    <property type="entry name" value="G_patch"/>
    <property type="match status" value="1"/>
</dbReference>
<evidence type="ECO:0000256" key="1">
    <source>
        <dbReference type="ARBA" id="ARBA00004123"/>
    </source>
</evidence>
<dbReference type="SMART" id="SM00547">
    <property type="entry name" value="ZnF_RBZ"/>
    <property type="match status" value="1"/>
</dbReference>
<dbReference type="SUPFAM" id="SSF54928">
    <property type="entry name" value="RNA-binding domain, RBD"/>
    <property type="match status" value="2"/>
</dbReference>
<dbReference type="CDD" id="cd16162">
    <property type="entry name" value="OCRE_RBM5_like"/>
    <property type="match status" value="1"/>
</dbReference>
<dbReference type="Gene3D" id="3.30.160.60">
    <property type="entry name" value="Classic Zinc Finger"/>
    <property type="match status" value="1"/>
</dbReference>
<evidence type="ECO:0000313" key="15">
    <source>
        <dbReference type="EMBL" id="KAK7794637.1"/>
    </source>
</evidence>
<feature type="domain" description="RRM" evidence="11">
    <location>
        <begin position="248"/>
        <end position="329"/>
    </location>
</feature>
<dbReference type="InterPro" id="IPR041591">
    <property type="entry name" value="OCRE"/>
</dbReference>
<dbReference type="InterPro" id="IPR012677">
    <property type="entry name" value="Nucleotide-bd_a/b_plait_sf"/>
</dbReference>
<dbReference type="Gene3D" id="3.30.70.330">
    <property type="match status" value="2"/>
</dbReference>
<dbReference type="PROSITE" id="PS50102">
    <property type="entry name" value="RRM"/>
    <property type="match status" value="1"/>
</dbReference>
<feature type="region of interest" description="Disordered" evidence="10">
    <location>
        <begin position="1"/>
        <end position="246"/>
    </location>
</feature>
<dbReference type="GO" id="GO:0000398">
    <property type="term" value="P:mRNA splicing, via spliceosome"/>
    <property type="evidence" value="ECO:0007669"/>
    <property type="project" value="TreeGrafter"/>
</dbReference>
<evidence type="ECO:0000256" key="7">
    <source>
        <dbReference type="ARBA" id="ARBA00023242"/>
    </source>
</evidence>
<keyword evidence="2" id="KW-0479">Metal-binding</keyword>
<proteinExistence type="predicted"/>
<feature type="compositionally biased region" description="Basic and acidic residues" evidence="10">
    <location>
        <begin position="217"/>
        <end position="240"/>
    </location>
</feature>
<dbReference type="PROSITE" id="PS50157">
    <property type="entry name" value="ZINC_FINGER_C2H2_2"/>
    <property type="match status" value="1"/>
</dbReference>
<dbReference type="SUPFAM" id="SSF90209">
    <property type="entry name" value="Ran binding protein zinc finger-like"/>
    <property type="match status" value="1"/>
</dbReference>
<comment type="caution">
    <text evidence="15">The sequence shown here is derived from an EMBL/GenBank/DDBJ whole genome shotgun (WGS) entry which is preliminary data.</text>
</comment>
<dbReference type="Proteomes" id="UP001378592">
    <property type="component" value="Unassembled WGS sequence"/>
</dbReference>
<dbReference type="InterPro" id="IPR000467">
    <property type="entry name" value="G_patch_dom"/>
</dbReference>
<evidence type="ECO:0000259" key="14">
    <source>
        <dbReference type="PROSITE" id="PS50199"/>
    </source>
</evidence>
<evidence type="ECO:0008006" key="17">
    <source>
        <dbReference type="Google" id="ProtNLM"/>
    </source>
</evidence>
<feature type="domain" description="C2H2-type" evidence="12">
    <location>
        <begin position="846"/>
        <end position="876"/>
    </location>
</feature>
<dbReference type="EMBL" id="JAZDUA010000325">
    <property type="protein sequence ID" value="KAK7794637.1"/>
    <property type="molecule type" value="Genomic_DNA"/>
</dbReference>
<evidence type="ECO:0000259" key="11">
    <source>
        <dbReference type="PROSITE" id="PS50102"/>
    </source>
</evidence>
<dbReference type="InterPro" id="IPR000504">
    <property type="entry name" value="RRM_dom"/>
</dbReference>
<evidence type="ECO:0000259" key="12">
    <source>
        <dbReference type="PROSITE" id="PS50157"/>
    </source>
</evidence>
<feature type="compositionally biased region" description="Low complexity" evidence="10">
    <location>
        <begin position="700"/>
        <end position="710"/>
    </location>
</feature>
<keyword evidence="3" id="KW-0677">Repeat</keyword>
<dbReference type="PROSITE" id="PS01358">
    <property type="entry name" value="ZF_RANBP2_1"/>
    <property type="match status" value="1"/>
</dbReference>
<dbReference type="Pfam" id="PF17780">
    <property type="entry name" value="OCRE"/>
    <property type="match status" value="1"/>
</dbReference>
<comment type="subcellular location">
    <subcellularLocation>
        <location evidence="1">Nucleus</location>
    </subcellularLocation>
</comment>
<dbReference type="SMART" id="SM00360">
    <property type="entry name" value="RRM"/>
    <property type="match status" value="2"/>
</dbReference>
<keyword evidence="4 9" id="KW-0863">Zinc-finger</keyword>
<feature type="compositionally biased region" description="Basic and acidic residues" evidence="10">
    <location>
        <begin position="78"/>
        <end position="210"/>
    </location>
</feature>